<dbReference type="GO" id="GO:0016887">
    <property type="term" value="F:ATP hydrolysis activity"/>
    <property type="evidence" value="ECO:0007669"/>
    <property type="project" value="InterPro"/>
</dbReference>
<dbReference type="PROSITE" id="PS00211">
    <property type="entry name" value="ABC_TRANSPORTER_1"/>
    <property type="match status" value="1"/>
</dbReference>
<keyword evidence="4 7" id="KW-0067">ATP-binding</keyword>
<dbReference type="OrthoDB" id="9776369at2"/>
<dbReference type="GO" id="GO:0005524">
    <property type="term" value="F:ATP binding"/>
    <property type="evidence" value="ECO:0007669"/>
    <property type="project" value="UniProtKB-KW"/>
</dbReference>
<dbReference type="PROSITE" id="PS50893">
    <property type="entry name" value="ABC_TRANSPORTER_2"/>
    <property type="match status" value="1"/>
</dbReference>
<comment type="similarity">
    <text evidence="1">Belongs to the ABC transporter superfamily.</text>
</comment>
<sequence>MLLEIEDAHTGYGSIEVLHGISLHVDEGEIVTVLGPNGTGKTSLMRLLSGMLPLWSGRITFDGQELGRATPDKRARMGLCQLPEGRGIFQTLTVGENLDLGLATRRIPAGEVKATRDRVLDLFPELAGRLAEPASSLSGGQQQMLALGRALMSRPRLLLVDELSFGLAPRVVRDLFAVVSELRETGVTFLIVEQQAAALKVSDRTYILRGGRNVLTRDSTELLESDELAASYLR</sequence>
<accession>A0A1M6T8T0</accession>
<evidence type="ECO:0000256" key="5">
    <source>
        <dbReference type="ARBA" id="ARBA00022970"/>
    </source>
</evidence>
<evidence type="ECO:0000256" key="3">
    <source>
        <dbReference type="ARBA" id="ARBA00022741"/>
    </source>
</evidence>
<protein>
    <submittedName>
        <fullName evidence="7">Branched-chain amino acid transport system ATP-binding protein</fullName>
    </submittedName>
</protein>
<dbReference type="SMART" id="SM00382">
    <property type="entry name" value="AAA"/>
    <property type="match status" value="1"/>
</dbReference>
<dbReference type="CDD" id="cd03224">
    <property type="entry name" value="ABC_TM1139_LivF_branched"/>
    <property type="match status" value="1"/>
</dbReference>
<dbReference type="Gene3D" id="3.40.50.300">
    <property type="entry name" value="P-loop containing nucleotide triphosphate hydrolases"/>
    <property type="match status" value="1"/>
</dbReference>
<dbReference type="Pfam" id="PF00005">
    <property type="entry name" value="ABC_tran"/>
    <property type="match status" value="1"/>
</dbReference>
<keyword evidence="8" id="KW-1185">Reference proteome</keyword>
<dbReference type="STRING" id="1848.SAMN05443637_107228"/>
<evidence type="ECO:0000313" key="7">
    <source>
        <dbReference type="EMBL" id="SHK53397.1"/>
    </source>
</evidence>
<dbReference type="RefSeq" id="WP_073457066.1">
    <property type="nucleotide sequence ID" value="NZ_CALGVN010000056.1"/>
</dbReference>
<evidence type="ECO:0000256" key="2">
    <source>
        <dbReference type="ARBA" id="ARBA00022448"/>
    </source>
</evidence>
<dbReference type="InterPro" id="IPR003439">
    <property type="entry name" value="ABC_transporter-like_ATP-bd"/>
</dbReference>
<dbReference type="GO" id="GO:0015807">
    <property type="term" value="P:L-amino acid transport"/>
    <property type="evidence" value="ECO:0007669"/>
    <property type="project" value="TreeGrafter"/>
</dbReference>
<dbReference type="PANTHER" id="PTHR43820">
    <property type="entry name" value="HIGH-AFFINITY BRANCHED-CHAIN AMINO ACID TRANSPORT ATP-BINDING PROTEIN LIVF"/>
    <property type="match status" value="1"/>
</dbReference>
<evidence type="ECO:0000256" key="1">
    <source>
        <dbReference type="ARBA" id="ARBA00005417"/>
    </source>
</evidence>
<dbReference type="InterPro" id="IPR027417">
    <property type="entry name" value="P-loop_NTPase"/>
</dbReference>
<dbReference type="InterPro" id="IPR003593">
    <property type="entry name" value="AAA+_ATPase"/>
</dbReference>
<dbReference type="AlphaFoldDB" id="A0A1M6T8T0"/>
<reference evidence="7 8" key="1">
    <citation type="submission" date="2016-11" db="EMBL/GenBank/DDBJ databases">
        <authorList>
            <person name="Jaros S."/>
            <person name="Januszkiewicz K."/>
            <person name="Wedrychowicz H."/>
        </authorList>
    </citation>
    <scope>NUCLEOTIDE SEQUENCE [LARGE SCALE GENOMIC DNA]</scope>
    <source>
        <strain evidence="7 8">DSM 43832</strain>
    </source>
</reference>
<dbReference type="Proteomes" id="UP000184363">
    <property type="component" value="Unassembled WGS sequence"/>
</dbReference>
<feature type="domain" description="ABC transporter" evidence="6">
    <location>
        <begin position="3"/>
        <end position="233"/>
    </location>
</feature>
<dbReference type="InterPro" id="IPR052156">
    <property type="entry name" value="BCAA_Transport_ATP-bd_LivF"/>
</dbReference>
<dbReference type="EMBL" id="FRAP01000007">
    <property type="protein sequence ID" value="SHK53397.1"/>
    <property type="molecule type" value="Genomic_DNA"/>
</dbReference>
<organism evidence="7 8">
    <name type="scientific">Pseudonocardia thermophila</name>
    <dbReference type="NCBI Taxonomy" id="1848"/>
    <lineage>
        <taxon>Bacteria</taxon>
        <taxon>Bacillati</taxon>
        <taxon>Actinomycetota</taxon>
        <taxon>Actinomycetes</taxon>
        <taxon>Pseudonocardiales</taxon>
        <taxon>Pseudonocardiaceae</taxon>
        <taxon>Pseudonocardia</taxon>
    </lineage>
</organism>
<evidence type="ECO:0000259" key="6">
    <source>
        <dbReference type="PROSITE" id="PS50893"/>
    </source>
</evidence>
<keyword evidence="3" id="KW-0547">Nucleotide-binding</keyword>
<keyword evidence="5" id="KW-0029">Amino-acid transport</keyword>
<evidence type="ECO:0000313" key="8">
    <source>
        <dbReference type="Proteomes" id="UP000184363"/>
    </source>
</evidence>
<dbReference type="GO" id="GO:0015658">
    <property type="term" value="F:branched-chain amino acid transmembrane transporter activity"/>
    <property type="evidence" value="ECO:0007669"/>
    <property type="project" value="TreeGrafter"/>
</dbReference>
<dbReference type="SUPFAM" id="SSF52540">
    <property type="entry name" value="P-loop containing nucleoside triphosphate hydrolases"/>
    <property type="match status" value="1"/>
</dbReference>
<gene>
    <name evidence="7" type="ORF">SAMN05443637_107228</name>
</gene>
<dbReference type="InterPro" id="IPR017871">
    <property type="entry name" value="ABC_transporter-like_CS"/>
</dbReference>
<proteinExistence type="inferred from homology"/>
<evidence type="ECO:0000256" key="4">
    <source>
        <dbReference type="ARBA" id="ARBA00022840"/>
    </source>
</evidence>
<name>A0A1M6T8T0_PSETH</name>
<dbReference type="PANTHER" id="PTHR43820:SF4">
    <property type="entry name" value="HIGH-AFFINITY BRANCHED-CHAIN AMINO ACID TRANSPORT ATP-BINDING PROTEIN LIVF"/>
    <property type="match status" value="1"/>
</dbReference>
<keyword evidence="2" id="KW-0813">Transport</keyword>